<evidence type="ECO:0000256" key="1">
    <source>
        <dbReference type="ARBA" id="ARBA00000971"/>
    </source>
</evidence>
<dbReference type="GO" id="GO:0005737">
    <property type="term" value="C:cytoplasm"/>
    <property type="evidence" value="ECO:0007669"/>
    <property type="project" value="TreeGrafter"/>
</dbReference>
<dbReference type="GO" id="GO:0016018">
    <property type="term" value="F:cyclosporin A binding"/>
    <property type="evidence" value="ECO:0007669"/>
    <property type="project" value="TreeGrafter"/>
</dbReference>
<comment type="catalytic activity">
    <reaction evidence="1">
        <text>[protein]-peptidylproline (omega=180) = [protein]-peptidylproline (omega=0)</text>
        <dbReference type="Rhea" id="RHEA:16237"/>
        <dbReference type="Rhea" id="RHEA-COMP:10747"/>
        <dbReference type="Rhea" id="RHEA-COMP:10748"/>
        <dbReference type="ChEBI" id="CHEBI:83833"/>
        <dbReference type="ChEBI" id="CHEBI:83834"/>
        <dbReference type="EC" id="5.2.1.8"/>
    </reaction>
</comment>
<name>A0AAD6JJH3_9ROSI</name>
<evidence type="ECO:0000256" key="6">
    <source>
        <dbReference type="SAM" id="MobiDB-lite"/>
    </source>
</evidence>
<dbReference type="EMBL" id="JAPFFJ010000016">
    <property type="protein sequence ID" value="KAJ6406262.1"/>
    <property type="molecule type" value="Genomic_DNA"/>
</dbReference>
<feature type="compositionally biased region" description="Low complexity" evidence="6">
    <location>
        <begin position="229"/>
        <end position="240"/>
    </location>
</feature>
<feature type="compositionally biased region" description="Polar residues" evidence="6">
    <location>
        <begin position="504"/>
        <end position="514"/>
    </location>
</feature>
<feature type="compositionally biased region" description="Basic and acidic residues" evidence="6">
    <location>
        <begin position="369"/>
        <end position="389"/>
    </location>
</feature>
<feature type="compositionally biased region" description="Basic residues" evidence="6">
    <location>
        <begin position="190"/>
        <end position="206"/>
    </location>
</feature>
<feature type="compositionally biased region" description="Polar residues" evidence="6">
    <location>
        <begin position="391"/>
        <end position="400"/>
    </location>
</feature>
<proteinExistence type="inferred from homology"/>
<dbReference type="SUPFAM" id="SSF50891">
    <property type="entry name" value="Cyclophilin-like"/>
    <property type="match status" value="1"/>
</dbReference>
<evidence type="ECO:0000256" key="3">
    <source>
        <dbReference type="ARBA" id="ARBA00013194"/>
    </source>
</evidence>
<feature type="region of interest" description="Disordered" evidence="6">
    <location>
        <begin position="190"/>
        <end position="645"/>
    </location>
</feature>
<dbReference type="Proteomes" id="UP001162972">
    <property type="component" value="Chromosome 6"/>
</dbReference>
<dbReference type="AlphaFoldDB" id="A0AAD6JJH3"/>
<feature type="compositionally biased region" description="Polar residues" evidence="6">
    <location>
        <begin position="473"/>
        <end position="487"/>
    </location>
</feature>
<evidence type="ECO:0000313" key="8">
    <source>
        <dbReference type="EMBL" id="KAJ6406261.1"/>
    </source>
</evidence>
<dbReference type="Gene3D" id="2.40.100.10">
    <property type="entry name" value="Cyclophilin-like"/>
    <property type="match status" value="1"/>
</dbReference>
<feature type="compositionally biased region" description="Low complexity" evidence="6">
    <location>
        <begin position="403"/>
        <end position="424"/>
    </location>
</feature>
<dbReference type="EMBL" id="JAPFFJ010000016">
    <property type="protein sequence ID" value="KAJ6406261.1"/>
    <property type="molecule type" value="Genomic_DNA"/>
</dbReference>
<keyword evidence="9" id="KW-1185">Reference proteome</keyword>
<feature type="compositionally biased region" description="Basic and acidic residues" evidence="6">
    <location>
        <begin position="340"/>
        <end position="361"/>
    </location>
</feature>
<dbReference type="InterPro" id="IPR002130">
    <property type="entry name" value="Cyclophilin-type_PPIase_dom"/>
</dbReference>
<dbReference type="PANTHER" id="PTHR11071">
    <property type="entry name" value="PEPTIDYL-PROLYL CIS-TRANS ISOMERASE"/>
    <property type="match status" value="1"/>
</dbReference>
<dbReference type="Pfam" id="PF00160">
    <property type="entry name" value="Pro_isomerase"/>
    <property type="match status" value="1"/>
</dbReference>
<reference evidence="8" key="1">
    <citation type="submission" date="2022-10" db="EMBL/GenBank/DDBJ databases">
        <authorList>
            <person name="Hyden B.L."/>
            <person name="Feng K."/>
            <person name="Yates T."/>
            <person name="Jawdy S."/>
            <person name="Smart L.B."/>
            <person name="Muchero W."/>
        </authorList>
    </citation>
    <scope>NUCLEOTIDE SEQUENCE</scope>
    <source>
        <tissue evidence="8">Shoot tip</tissue>
    </source>
</reference>
<comment type="caution">
    <text evidence="8">The sequence shown here is derived from an EMBL/GenBank/DDBJ whole genome shotgun (WGS) entry which is preliminary data.</text>
</comment>
<feature type="compositionally biased region" description="Acidic residues" evidence="6">
    <location>
        <begin position="213"/>
        <end position="228"/>
    </location>
</feature>
<dbReference type="PANTHER" id="PTHR11071:SF561">
    <property type="entry name" value="PEPTIDYL-PROLYL CIS-TRANS ISOMERASE D-RELATED"/>
    <property type="match status" value="1"/>
</dbReference>
<dbReference type="EC" id="5.2.1.8" evidence="3"/>
<dbReference type="GO" id="GO:0006457">
    <property type="term" value="P:protein folding"/>
    <property type="evidence" value="ECO:0007669"/>
    <property type="project" value="TreeGrafter"/>
</dbReference>
<evidence type="ECO:0000313" key="9">
    <source>
        <dbReference type="Proteomes" id="UP001162972"/>
    </source>
</evidence>
<feature type="compositionally biased region" description="Basic and acidic residues" evidence="6">
    <location>
        <begin position="308"/>
        <end position="318"/>
    </location>
</feature>
<dbReference type="PROSITE" id="PS50072">
    <property type="entry name" value="CSA_PPIASE_2"/>
    <property type="match status" value="1"/>
</dbReference>
<comment type="similarity">
    <text evidence="2">Belongs to the cyclophilin-type PPIase family.</text>
</comment>
<feature type="compositionally biased region" description="Low complexity" evidence="6">
    <location>
        <begin position="545"/>
        <end position="562"/>
    </location>
</feature>
<sequence length="672" mass="75880">MEKKMAKKKNPLVFMDMCIDGDPKERMVFELFSDIAPKTVENFRALCTGEKGIGPKSQRPLHYKGSFFHRIIKGSMAQGGDILKQDGTFGESIYGGKFPDESPKLKHDEPGLLSMSIADRDALGSQFIITFRANHHLDRKYVVFGKLVQGNRVLKNIEDAGDEEGRPTVTVKIISCGEFIEDKKKVNKLKVEKHKKSSRDRKRRRNYLSDSESSSDSDMESTESDSDSDSLSSSSDISSSSEDRRKKRKRTSKRDKHRRWKKRDKRHEKRRKRRDKRSKHRSRRSSDSLTDAESESETSSDDDALDAQAKERKCRDPSQKTAEGQSPVVLEEEAASLPCKKREEPDILEKEDGEFPKENGSRRSNGIEADAKSYGSKDREPDIRDDHPGKSRSQSMSPKRTMSKSMSISPRRSLSKSPSVSPKRSSSRSRSASRTHPQVSQRSISRSPARSGSSRSPVRSGSRSPVRAKKARSISTSPVRSQSPRSLSKSPVRAPPRRSPVGSHSRSLQKSISRSPLRDSRRNMSRSPIRSRRSRSPIRSRRSTSRSLVRSSWRSVSRSPVRSSRRSVSRSPVRSSRRSISRSSGRAPSRRSASRSPIRVPSRNNRRSYSRSPSPSIRRARFPDRRSLSRSVSPNGSPKAHQEGKRFQSTICLCSEIQNSLSKAFSCEILPL</sequence>
<feature type="compositionally biased region" description="Low complexity" evidence="6">
    <location>
        <begin position="594"/>
        <end position="603"/>
    </location>
</feature>
<gene>
    <name evidence="8" type="ORF">OIU84_009897</name>
</gene>
<feature type="compositionally biased region" description="Basic residues" evidence="6">
    <location>
        <begin position="245"/>
        <end position="283"/>
    </location>
</feature>
<dbReference type="GO" id="GO:0003755">
    <property type="term" value="F:peptidyl-prolyl cis-trans isomerase activity"/>
    <property type="evidence" value="ECO:0007669"/>
    <property type="project" value="UniProtKB-KW"/>
</dbReference>
<evidence type="ECO:0000256" key="4">
    <source>
        <dbReference type="ARBA" id="ARBA00023110"/>
    </source>
</evidence>
<feature type="compositionally biased region" description="Low complexity" evidence="6">
    <location>
        <begin position="442"/>
        <end position="465"/>
    </location>
</feature>
<dbReference type="PRINTS" id="PR00153">
    <property type="entry name" value="CSAPPISMRASE"/>
</dbReference>
<keyword evidence="4" id="KW-0697">Rotamase</keyword>
<feature type="compositionally biased region" description="Acidic residues" evidence="6">
    <location>
        <begin position="290"/>
        <end position="305"/>
    </location>
</feature>
<dbReference type="FunFam" id="2.40.100.10:FF:000022">
    <property type="entry name" value="Peptidyl-prolyl cis-trans isomerase CYP95"/>
    <property type="match status" value="1"/>
</dbReference>
<evidence type="ECO:0000256" key="2">
    <source>
        <dbReference type="ARBA" id="ARBA00007365"/>
    </source>
</evidence>
<evidence type="ECO:0000259" key="7">
    <source>
        <dbReference type="PROSITE" id="PS50072"/>
    </source>
</evidence>
<reference evidence="8 9" key="2">
    <citation type="journal article" date="2023" name="Int. J. Mol. Sci.">
        <title>De Novo Assembly and Annotation of 11 Diverse Shrub Willow (Salix) Genomes Reveals Novel Gene Organization in Sex-Linked Regions.</title>
        <authorList>
            <person name="Hyden B."/>
            <person name="Feng K."/>
            <person name="Yates T.B."/>
            <person name="Jawdy S."/>
            <person name="Cereghino C."/>
            <person name="Smart L.B."/>
            <person name="Muchero W."/>
        </authorList>
    </citation>
    <scope>NUCLEOTIDE SEQUENCE [LARGE SCALE GENOMIC DNA]</scope>
    <source>
        <tissue evidence="8">Shoot tip</tissue>
    </source>
</reference>
<evidence type="ECO:0000256" key="5">
    <source>
        <dbReference type="ARBA" id="ARBA00023235"/>
    </source>
</evidence>
<dbReference type="InterPro" id="IPR029000">
    <property type="entry name" value="Cyclophilin-like_dom_sf"/>
</dbReference>
<feature type="compositionally biased region" description="Basic residues" evidence="6">
    <location>
        <begin position="529"/>
        <end position="544"/>
    </location>
</feature>
<protein>
    <recommendedName>
        <fullName evidence="3">peptidylprolyl isomerase</fullName>
        <ecNumber evidence="3">5.2.1.8</ecNumber>
    </recommendedName>
</protein>
<accession>A0AAD6JJH3</accession>
<feature type="domain" description="PPIase cyclophilin-type" evidence="7">
    <location>
        <begin position="14"/>
        <end position="178"/>
    </location>
</feature>
<organism evidence="8 9">
    <name type="scientific">Salix udensis</name>
    <dbReference type="NCBI Taxonomy" id="889485"/>
    <lineage>
        <taxon>Eukaryota</taxon>
        <taxon>Viridiplantae</taxon>
        <taxon>Streptophyta</taxon>
        <taxon>Embryophyta</taxon>
        <taxon>Tracheophyta</taxon>
        <taxon>Spermatophyta</taxon>
        <taxon>Magnoliopsida</taxon>
        <taxon>eudicotyledons</taxon>
        <taxon>Gunneridae</taxon>
        <taxon>Pentapetalae</taxon>
        <taxon>rosids</taxon>
        <taxon>fabids</taxon>
        <taxon>Malpighiales</taxon>
        <taxon>Salicaceae</taxon>
        <taxon>Saliceae</taxon>
        <taxon>Salix</taxon>
    </lineage>
</organism>
<keyword evidence="5" id="KW-0413">Isomerase</keyword>